<keyword evidence="6 11" id="KW-1133">Transmembrane helix</keyword>
<feature type="region of interest" description="Disordered" evidence="10">
    <location>
        <begin position="1337"/>
        <end position="1414"/>
    </location>
</feature>
<evidence type="ECO:0000256" key="7">
    <source>
        <dbReference type="ARBA" id="ARBA00023136"/>
    </source>
</evidence>
<keyword evidence="14" id="KW-1185">Reference proteome</keyword>
<feature type="domain" description="Ig-like" evidence="12">
    <location>
        <begin position="486"/>
        <end position="576"/>
    </location>
</feature>
<keyword evidence="4" id="KW-0677">Repeat</keyword>
<comment type="subcellular location">
    <subcellularLocation>
        <location evidence="1">Membrane</location>
        <topology evidence="1">Single-pass membrane protein</topology>
    </subcellularLocation>
</comment>
<dbReference type="CDD" id="cd00063">
    <property type="entry name" value="FN3"/>
    <property type="match status" value="4"/>
</dbReference>
<dbReference type="CDD" id="cd20958">
    <property type="entry name" value="IgI_5_Dscam"/>
    <property type="match status" value="1"/>
</dbReference>
<evidence type="ECO:0000256" key="8">
    <source>
        <dbReference type="ARBA" id="ARBA00023157"/>
    </source>
</evidence>
<protein>
    <submittedName>
        <fullName evidence="15">Down syndrome cell adhesion molecule homolog isoform X1</fullName>
    </submittedName>
</protein>
<dbReference type="SMART" id="SM00060">
    <property type="entry name" value="FN3"/>
    <property type="match status" value="4"/>
</dbReference>
<dbReference type="GeneID" id="106460504"/>
<organism evidence="14 15">
    <name type="scientific">Limulus polyphemus</name>
    <name type="common">Atlantic horseshoe crab</name>
    <dbReference type="NCBI Taxonomy" id="6850"/>
    <lineage>
        <taxon>Eukaryota</taxon>
        <taxon>Metazoa</taxon>
        <taxon>Ecdysozoa</taxon>
        <taxon>Arthropoda</taxon>
        <taxon>Chelicerata</taxon>
        <taxon>Merostomata</taxon>
        <taxon>Xiphosura</taxon>
        <taxon>Limulidae</taxon>
        <taxon>Limulus</taxon>
    </lineage>
</organism>
<feature type="domain" description="Fibronectin type-III" evidence="13">
    <location>
        <begin position="1072"/>
        <end position="1174"/>
    </location>
</feature>
<sequence length="1438" mass="161285">MNYEVRVYDEFVIQGNTAVFKCQIPSFVKDHVIVTSWMRDDGKIFHFGKKKESSHMVVLTGELLITVVSQNDLLLSGKHRYFCQTKHVISGELKRSINGGRLIISEPHSNFPPRIKNSRQQIQVKEGETVHLPCTAEGYPVPSYQWFQQDGSKFRNIQPNGRIDIHMGTLMLTPSRVWDTGQYVCVVNNSMGEQRVKTKLLVTAPLSVLVLPESIKVQDGQTVVMNCSITGYPVQSIVWLRNQRPLLANNRVHYLTREVLEISPVLREDKGMYQCFVSNEFESAQASRALSLGDDPPGFSSTFSSEILAPDASVSLKCVATGSPLPQITWFLDGAPINENLRFRIGDFVTNDGYVNSFVNITSLRTEDGGIYKCVARNAVATLSHWARLNIYGSPYVKPMNNVSVLVGDTFELSCPYAGYPIDSVTWHKGGLSLPQSGRQTVHPNGTLFIQDMEKKSDEGAYSCIATNNKGESYSEEINVKVLVPPVISPFVFPPNLREGMRITITCSILDGDLPIRISWLKNNSSLVQEDNMVIENNNEFSSTLFLKEVRFKDKGNYTCLAKNNAASTNYTAEMVVNVPPKWKIAPTDKSVVFGDAVVMDCQAEGYPHPRTWWEISDGSALHNFKTISSNSHIQTLENGSLVIRDVDVEDSKFYMCQATNGIGAGLTKVVAVKVHVAAHFKRSFQSHIWKKGETAKLQCEAHGENPLQISWSKDNQPLNFATNARYEVTEERDEEHGMLTSHMTIHSLDRHDSVIFTCLAKNSFGSDETKIQVIVQEPPDSPTNILATSTGSRIVTLTWSQLYSGNSPITAYKIQHKAATDSWDETFETLTLQASNTRATITNLRPVTDYHIRILAKNKLGWSDPSTVVHITTGEEVPEAPPNNVKAIAESSRTIKVTWEPPKPELRNGVLKGYYVGYKIHTSNEPFVYKTVERLQEVVLYNLKRATRYSIKVMSFNGKGSGPSSEELVVETLKNDPPITPQLKIVATTYTSIKLSWTNTEKQHNIITGYFIYYKKQYGTWEERQTLSDQESYTFRDLFCGSQYHFYLVAYNSAGKGENSDVVAAKTQGDVPKAPKRQAFLSINATSVSIHLTTWQSNGCPINFFVIQYKPHLQPEWILVSNNIVSEQKTVIISDLNTGSWYTLLVTAHNDVGPTEAEYVFSTLTLEGATVPPISALDVPRPALYKSLSIVVPSGCAVVVLFVIIIVACVVVKRRRHFDSVPGRDNRSRDDKSLEGIGLSVMEGKSSGSIGSGSPKEQLYYPSPYAMSRLPMFPKHLQSCSESDIVHSLRRPGREHIYDVPFPTKVHTDEDVYSHIMETSSIPFPQEINRYQTPKVVMSRPLKSAPRHSRDRLTEECRRSSNKGIHGRQSLASDGHSTDESDSEATTYFFRRNLTSSRQDPRDISETECDRDQNELREKGRTIVNVDGFNIRYEQYS</sequence>
<evidence type="ECO:0000256" key="9">
    <source>
        <dbReference type="ARBA" id="ARBA00023319"/>
    </source>
</evidence>
<dbReference type="PANTHER" id="PTHR10075">
    <property type="entry name" value="BASIGIN RELATED"/>
    <property type="match status" value="1"/>
</dbReference>
<dbReference type="SMART" id="SM00409">
    <property type="entry name" value="IG"/>
    <property type="match status" value="7"/>
</dbReference>
<feature type="domain" description="Ig-like" evidence="12">
    <location>
        <begin position="297"/>
        <end position="384"/>
    </location>
</feature>
<dbReference type="InterPro" id="IPR007110">
    <property type="entry name" value="Ig-like_dom"/>
</dbReference>
<dbReference type="CDD" id="cd20956">
    <property type="entry name" value="IgI_4_Dscam"/>
    <property type="match status" value="1"/>
</dbReference>
<dbReference type="SUPFAM" id="SSF48726">
    <property type="entry name" value="Immunoglobulin"/>
    <property type="match status" value="7"/>
</dbReference>
<evidence type="ECO:0000313" key="14">
    <source>
        <dbReference type="Proteomes" id="UP000694941"/>
    </source>
</evidence>
<dbReference type="InterPro" id="IPR036179">
    <property type="entry name" value="Ig-like_dom_sf"/>
</dbReference>
<feature type="domain" description="Fibronectin type-III" evidence="13">
    <location>
        <begin position="882"/>
        <end position="976"/>
    </location>
</feature>
<name>A0ABM1SH57_LIMPO</name>
<gene>
    <name evidence="15" type="primary">LOC106460504</name>
</gene>
<dbReference type="InterPro" id="IPR013098">
    <property type="entry name" value="Ig_I-set"/>
</dbReference>
<evidence type="ECO:0000313" key="15">
    <source>
        <dbReference type="RefSeq" id="XP_022242962.1"/>
    </source>
</evidence>
<dbReference type="PANTHER" id="PTHR10075:SF100">
    <property type="entry name" value="FASCICLIN-2"/>
    <property type="match status" value="1"/>
</dbReference>
<dbReference type="SUPFAM" id="SSF49265">
    <property type="entry name" value="Fibronectin type III"/>
    <property type="match status" value="2"/>
</dbReference>
<dbReference type="SMART" id="SM00408">
    <property type="entry name" value="IGc2"/>
    <property type="match status" value="7"/>
</dbReference>
<keyword evidence="3" id="KW-0732">Signal</keyword>
<feature type="domain" description="Ig-like" evidence="12">
    <location>
        <begin position="395"/>
        <end position="479"/>
    </location>
</feature>
<dbReference type="InterPro" id="IPR056754">
    <property type="entry name" value="DSCAM/DSCAML_C"/>
</dbReference>
<feature type="domain" description="Ig-like" evidence="12">
    <location>
        <begin position="1"/>
        <end position="98"/>
    </location>
</feature>
<evidence type="ECO:0000256" key="4">
    <source>
        <dbReference type="ARBA" id="ARBA00022737"/>
    </source>
</evidence>
<evidence type="ECO:0000256" key="10">
    <source>
        <dbReference type="SAM" id="MobiDB-lite"/>
    </source>
</evidence>
<keyword evidence="9" id="KW-0393">Immunoglobulin domain</keyword>
<evidence type="ECO:0000256" key="1">
    <source>
        <dbReference type="ARBA" id="ARBA00004167"/>
    </source>
</evidence>
<keyword evidence="5" id="KW-0130">Cell adhesion</keyword>
<dbReference type="PROSITE" id="PS50853">
    <property type="entry name" value="FN3"/>
    <property type="match status" value="4"/>
</dbReference>
<dbReference type="Gene3D" id="2.60.40.10">
    <property type="entry name" value="Immunoglobulins"/>
    <property type="match status" value="12"/>
</dbReference>
<evidence type="ECO:0000259" key="12">
    <source>
        <dbReference type="PROSITE" id="PS50835"/>
    </source>
</evidence>
<keyword evidence="2 11" id="KW-0812">Transmembrane</keyword>
<feature type="domain" description="Ig-like" evidence="12">
    <location>
        <begin position="581"/>
        <end position="674"/>
    </location>
</feature>
<keyword evidence="7 11" id="KW-0472">Membrane</keyword>
<dbReference type="RefSeq" id="XP_022242962.1">
    <property type="nucleotide sequence ID" value="XM_022387254.1"/>
</dbReference>
<feature type="domain" description="Ig-like" evidence="12">
    <location>
        <begin position="113"/>
        <end position="203"/>
    </location>
</feature>
<dbReference type="Pfam" id="PF07679">
    <property type="entry name" value="I-set"/>
    <property type="match status" value="3"/>
</dbReference>
<feature type="transmembrane region" description="Helical" evidence="11">
    <location>
        <begin position="1191"/>
        <end position="1213"/>
    </location>
</feature>
<feature type="domain" description="Fibronectin type-III" evidence="13">
    <location>
        <begin position="779"/>
        <end position="877"/>
    </location>
</feature>
<dbReference type="InterPro" id="IPR036116">
    <property type="entry name" value="FN3_sf"/>
</dbReference>
<dbReference type="Pfam" id="PF25059">
    <property type="entry name" value="FN3_DSCAM-DSCAML_C"/>
    <property type="match status" value="1"/>
</dbReference>
<accession>A0ABM1SH57</accession>
<evidence type="ECO:0000256" key="2">
    <source>
        <dbReference type="ARBA" id="ARBA00022692"/>
    </source>
</evidence>
<evidence type="ECO:0000256" key="11">
    <source>
        <dbReference type="SAM" id="Phobius"/>
    </source>
</evidence>
<feature type="domain" description="Fibronectin type-III" evidence="13">
    <location>
        <begin position="978"/>
        <end position="1071"/>
    </location>
</feature>
<feature type="domain" description="Ig-like" evidence="12">
    <location>
        <begin position="205"/>
        <end position="291"/>
    </location>
</feature>
<dbReference type="InterPro" id="IPR003599">
    <property type="entry name" value="Ig_sub"/>
</dbReference>
<evidence type="ECO:0000256" key="6">
    <source>
        <dbReference type="ARBA" id="ARBA00022989"/>
    </source>
</evidence>
<feature type="compositionally biased region" description="Basic and acidic residues" evidence="10">
    <location>
        <begin position="1400"/>
        <end position="1414"/>
    </location>
</feature>
<dbReference type="InterPro" id="IPR003598">
    <property type="entry name" value="Ig_sub2"/>
</dbReference>
<evidence type="ECO:0000259" key="13">
    <source>
        <dbReference type="PROSITE" id="PS50853"/>
    </source>
</evidence>
<dbReference type="Pfam" id="PF13927">
    <property type="entry name" value="Ig_3"/>
    <property type="match status" value="4"/>
</dbReference>
<keyword evidence="8" id="KW-1015">Disulfide bond</keyword>
<feature type="domain" description="Ig-like" evidence="12">
    <location>
        <begin position="692"/>
        <end position="773"/>
    </location>
</feature>
<evidence type="ECO:0000256" key="3">
    <source>
        <dbReference type="ARBA" id="ARBA00022729"/>
    </source>
</evidence>
<dbReference type="InterPro" id="IPR003961">
    <property type="entry name" value="FN3_dom"/>
</dbReference>
<proteinExistence type="predicted"/>
<dbReference type="Pfam" id="PF00041">
    <property type="entry name" value="fn3"/>
    <property type="match status" value="3"/>
</dbReference>
<dbReference type="Proteomes" id="UP000694941">
    <property type="component" value="Unplaced"/>
</dbReference>
<dbReference type="InterPro" id="IPR013783">
    <property type="entry name" value="Ig-like_fold"/>
</dbReference>
<evidence type="ECO:0000256" key="5">
    <source>
        <dbReference type="ARBA" id="ARBA00022889"/>
    </source>
</evidence>
<dbReference type="PROSITE" id="PS50835">
    <property type="entry name" value="IG_LIKE"/>
    <property type="match status" value="8"/>
</dbReference>
<reference evidence="15" key="1">
    <citation type="submission" date="2025-08" db="UniProtKB">
        <authorList>
            <consortium name="RefSeq"/>
        </authorList>
    </citation>
    <scope>IDENTIFICATION</scope>
    <source>
        <tissue evidence="15">Muscle</tissue>
    </source>
</reference>